<evidence type="ECO:0000256" key="1">
    <source>
        <dbReference type="SAM" id="MobiDB-lite"/>
    </source>
</evidence>
<accession>A0A1J4U5U3</accession>
<evidence type="ECO:0000313" key="2">
    <source>
        <dbReference type="EMBL" id="OIO17942.1"/>
    </source>
</evidence>
<dbReference type="PROSITE" id="PS51257">
    <property type="entry name" value="PROKAR_LIPOPROTEIN"/>
    <property type="match status" value="1"/>
</dbReference>
<name>A0A1J4U5U3_9BACT</name>
<proteinExistence type="predicted"/>
<feature type="region of interest" description="Disordered" evidence="1">
    <location>
        <begin position="28"/>
        <end position="47"/>
    </location>
</feature>
<protein>
    <recommendedName>
        <fullName evidence="4">DUF5666 domain-containing protein</fullName>
    </recommendedName>
</protein>
<dbReference type="EMBL" id="MNVB01000019">
    <property type="protein sequence ID" value="OIO17942.1"/>
    <property type="molecule type" value="Genomic_DNA"/>
</dbReference>
<organism evidence="2 3">
    <name type="scientific">Candidatus Kuenenbacteria bacterium CG1_02_38_13</name>
    <dbReference type="NCBI Taxonomy" id="1805235"/>
    <lineage>
        <taxon>Bacteria</taxon>
        <taxon>Candidatus Kueneniibacteriota</taxon>
    </lineage>
</organism>
<evidence type="ECO:0008006" key="4">
    <source>
        <dbReference type="Google" id="ProtNLM"/>
    </source>
</evidence>
<dbReference type="AlphaFoldDB" id="A0A1J4U5U3"/>
<comment type="caution">
    <text evidence="2">The sequence shown here is derived from an EMBL/GenBank/DDBJ whole genome shotgun (WGS) entry which is preliminary data.</text>
</comment>
<dbReference type="Proteomes" id="UP000182465">
    <property type="component" value="Unassembled WGS sequence"/>
</dbReference>
<reference evidence="2" key="1">
    <citation type="journal article" date="2016" name="Environ. Microbiol.">
        <title>Genomic resolution of a cold subsurface aquifer community provides metabolic insights for novel microbes adapted to high CO concentrations.</title>
        <authorList>
            <person name="Probst A.J."/>
            <person name="Castelle C.J."/>
            <person name="Singh A."/>
            <person name="Brown C.T."/>
            <person name="Anantharaman K."/>
            <person name="Sharon I."/>
            <person name="Hug L.A."/>
            <person name="Burstein D."/>
            <person name="Emerson J.B."/>
            <person name="Thomas B.C."/>
            <person name="Banfield J.F."/>
        </authorList>
    </citation>
    <scope>NUCLEOTIDE SEQUENCE [LARGE SCALE GENOMIC DNA]</scope>
    <source>
        <strain evidence="2">CG1_02_38_13</strain>
    </source>
</reference>
<evidence type="ECO:0000313" key="3">
    <source>
        <dbReference type="Proteomes" id="UP000182465"/>
    </source>
</evidence>
<gene>
    <name evidence="2" type="ORF">AUJ29_00735</name>
</gene>
<sequence>MKKNYLIILALFAVLVLLSGCSKKTEQSQNKNQEQNQEQAQKNNQLRWNENLTATNREALKVGGYVMVMGTTNSDGSMTAERIIISEDETDFENMSQMMRQTSTAEINGGQSTVGFPADGYGFGQGEHPDFKQFENMTDEERAELREQIQAGRQAPENLDAGKIQKSGMERFVGEIIILDADSMTLKLTAGGSRIIFYSDSTEISKFTGIN</sequence>
<feature type="compositionally biased region" description="Low complexity" evidence="1">
    <location>
        <begin position="28"/>
        <end position="45"/>
    </location>
</feature>